<feature type="domain" description="Nuclear Testis protein N-terminal" evidence="4">
    <location>
        <begin position="22"/>
        <end position="521"/>
    </location>
</feature>
<feature type="region of interest" description="Disordered" evidence="3">
    <location>
        <begin position="620"/>
        <end position="645"/>
    </location>
</feature>
<feature type="compositionally biased region" description="Polar residues" evidence="3">
    <location>
        <begin position="1"/>
        <end position="22"/>
    </location>
</feature>
<comment type="similarity">
    <text evidence="1">Belongs to the NUT family.</text>
</comment>
<keyword evidence="2" id="KW-0175">Coiled coil</keyword>
<dbReference type="InterPro" id="IPR024310">
    <property type="entry name" value="NUT"/>
</dbReference>
<feature type="compositionally biased region" description="Polar residues" evidence="3">
    <location>
        <begin position="776"/>
        <end position="785"/>
    </location>
</feature>
<evidence type="ECO:0000256" key="1">
    <source>
        <dbReference type="ARBA" id="ARBA00010586"/>
    </source>
</evidence>
<protein>
    <recommendedName>
        <fullName evidence="4">Nuclear Testis protein N-terminal domain-containing protein</fullName>
    </recommendedName>
</protein>
<feature type="region of interest" description="Disordered" evidence="3">
    <location>
        <begin position="1"/>
        <end position="31"/>
    </location>
</feature>
<feature type="compositionally biased region" description="Basic and acidic residues" evidence="3">
    <location>
        <begin position="620"/>
        <end position="630"/>
    </location>
</feature>
<dbReference type="InterPro" id="IPR024309">
    <property type="entry name" value="NUT_N"/>
</dbReference>
<feature type="compositionally biased region" description="Polar residues" evidence="3">
    <location>
        <begin position="455"/>
        <end position="468"/>
    </location>
</feature>
<feature type="compositionally biased region" description="Basic residues" evidence="3">
    <location>
        <begin position="327"/>
        <end position="336"/>
    </location>
</feature>
<evidence type="ECO:0000256" key="3">
    <source>
        <dbReference type="SAM" id="MobiDB-lite"/>
    </source>
</evidence>
<proteinExistence type="inferred from homology"/>
<dbReference type="PANTHER" id="PTHR22879">
    <property type="entry name" value="NUT FAMILY MEMBER 1"/>
    <property type="match status" value="1"/>
</dbReference>
<evidence type="ECO:0000259" key="4">
    <source>
        <dbReference type="Pfam" id="PF12881"/>
    </source>
</evidence>
<name>A0AAV7QBC7_PLEWA</name>
<feature type="region of interest" description="Disordered" evidence="3">
    <location>
        <begin position="325"/>
        <end position="347"/>
    </location>
</feature>
<feature type="coiled-coil region" evidence="2">
    <location>
        <begin position="352"/>
        <end position="379"/>
    </location>
</feature>
<feature type="region of interest" description="Disordered" evidence="3">
    <location>
        <begin position="454"/>
        <end position="538"/>
    </location>
</feature>
<reference evidence="5" key="1">
    <citation type="journal article" date="2022" name="bioRxiv">
        <title>Sequencing and chromosome-scale assembly of the giantPleurodeles waltlgenome.</title>
        <authorList>
            <person name="Brown T."/>
            <person name="Elewa A."/>
            <person name="Iarovenko S."/>
            <person name="Subramanian E."/>
            <person name="Araus A.J."/>
            <person name="Petzold A."/>
            <person name="Susuki M."/>
            <person name="Suzuki K.-i.T."/>
            <person name="Hayashi T."/>
            <person name="Toyoda A."/>
            <person name="Oliveira C."/>
            <person name="Osipova E."/>
            <person name="Leigh N.D."/>
            <person name="Simon A."/>
            <person name="Yun M.H."/>
        </authorList>
    </citation>
    <scope>NUCLEOTIDE SEQUENCE</scope>
    <source>
        <strain evidence="5">20211129_DDA</strain>
        <tissue evidence="5">Liver</tissue>
    </source>
</reference>
<dbReference type="AlphaFoldDB" id="A0AAV7QBC7"/>
<feature type="compositionally biased region" description="Polar residues" evidence="3">
    <location>
        <begin position="478"/>
        <end position="489"/>
    </location>
</feature>
<feature type="compositionally biased region" description="Basic and acidic residues" evidence="3">
    <location>
        <begin position="490"/>
        <end position="501"/>
    </location>
</feature>
<keyword evidence="6" id="KW-1185">Reference proteome</keyword>
<feature type="compositionally biased region" description="Basic residues" evidence="3">
    <location>
        <begin position="795"/>
        <end position="805"/>
    </location>
</feature>
<accession>A0AAV7QBC7</accession>
<dbReference type="EMBL" id="JANPWB010000010">
    <property type="protein sequence ID" value="KAJ1137618.1"/>
    <property type="molecule type" value="Genomic_DNA"/>
</dbReference>
<evidence type="ECO:0000313" key="6">
    <source>
        <dbReference type="Proteomes" id="UP001066276"/>
    </source>
</evidence>
<feature type="compositionally biased region" description="Polar residues" evidence="3">
    <location>
        <begin position="502"/>
        <end position="528"/>
    </location>
</feature>
<organism evidence="5 6">
    <name type="scientific">Pleurodeles waltl</name>
    <name type="common">Iberian ribbed newt</name>
    <dbReference type="NCBI Taxonomy" id="8319"/>
    <lineage>
        <taxon>Eukaryota</taxon>
        <taxon>Metazoa</taxon>
        <taxon>Chordata</taxon>
        <taxon>Craniata</taxon>
        <taxon>Vertebrata</taxon>
        <taxon>Euteleostomi</taxon>
        <taxon>Amphibia</taxon>
        <taxon>Batrachia</taxon>
        <taxon>Caudata</taxon>
        <taxon>Salamandroidea</taxon>
        <taxon>Salamandridae</taxon>
        <taxon>Pleurodelinae</taxon>
        <taxon>Pleurodeles</taxon>
    </lineage>
</organism>
<evidence type="ECO:0000256" key="2">
    <source>
        <dbReference type="SAM" id="Coils"/>
    </source>
</evidence>
<comment type="caution">
    <text evidence="5">The sequence shown here is derived from an EMBL/GenBank/DDBJ whole genome shotgun (WGS) entry which is preliminary data.</text>
</comment>
<dbReference type="Proteomes" id="UP001066276">
    <property type="component" value="Chromosome 6"/>
</dbReference>
<feature type="compositionally biased region" description="Polar residues" evidence="3">
    <location>
        <begin position="632"/>
        <end position="643"/>
    </location>
</feature>
<sequence>MASQPPEVSSSPGTPTLPQSRAGSEEPKDRALPFQLGSPLLVAPVPSTLVFTGDSAKVIMKVKSVSPAGALVQPERHDQKNQTYIVTQTAVKVILPMAGVSLAPALPSADLSHILPHSKTLLLPSSSVLQAFADGENTASTKTTCQAKMATPGPLPWKTVAGLNPTQLMPPCVAPGSLPPGACGSATSRPLVDTSCSSKGVYENFRRWQQYKILVRRHFPSNPDTEALACFLIPVLRSLARLKPEMTIEEGIPRAIQEWERVSNFDRMVFFEMAEKFMEFEEEELQMQKAQLSNLGQNQQVEAAATTDTNKQQAVYFPKKSACKLAQPKRRQRRPAKTPAPPAAKEVPPEALEQYMEIMEGLSSRTEEHEEKVTEAEKQGDASPELLNYIHQLCDHQMFVSKVEAVINPSFLAELLSPKQKKDPLSATEELEEEEGLSIDELVQKRLLSDETLHDSNCSTQFGSTPSQSDEEDEAPKSDTNNSFTSLRLTTREHSPCDEATNKTSLTSGDNFKMMRSSSNATTKQSDPGTLFGKGGHHSRTDPIAYPCKKTCAGHLQGFCTEKKCQVESKREECSWDSRSSKSQHVLGSLISEGNLKTTQYGVGKPKIGVAKTDHWLHPHTSERRHEYQRETPISSSKNSSEPWNRITDEGQGICMDPLGEVEPGSGEEENDDENMPQFYSVVQDKPKPATDQHWSVMPTASSTNYTSVNKAGLAVEMTCKWQYPEVFKPGKVKAISGQDTGAISEGMACHHTHQCPPSEQVASNFTKNDKDYSENSRGGQILTRQQRKQIGTKLLRRSKRLKSN</sequence>
<feature type="region of interest" description="Disordered" evidence="3">
    <location>
        <begin position="763"/>
        <end position="805"/>
    </location>
</feature>
<gene>
    <name evidence="5" type="ORF">NDU88_004016</name>
</gene>
<dbReference type="Pfam" id="PF12881">
    <property type="entry name" value="NUT"/>
    <property type="match status" value="1"/>
</dbReference>
<evidence type="ECO:0000313" key="5">
    <source>
        <dbReference type="EMBL" id="KAJ1137618.1"/>
    </source>
</evidence>